<dbReference type="RefSeq" id="XP_033651556.1">
    <property type="nucleotide sequence ID" value="XM_033801113.1"/>
</dbReference>
<gene>
    <name evidence="2" type="ORF">EI97DRAFT_460425</name>
</gene>
<evidence type="ECO:0000313" key="3">
    <source>
        <dbReference type="Proteomes" id="UP000800097"/>
    </source>
</evidence>
<dbReference type="OrthoDB" id="152248at2759"/>
<dbReference type="EMBL" id="ML986505">
    <property type="protein sequence ID" value="KAF2274017.1"/>
    <property type="molecule type" value="Genomic_DNA"/>
</dbReference>
<evidence type="ECO:0000313" key="2">
    <source>
        <dbReference type="EMBL" id="KAF2274017.1"/>
    </source>
</evidence>
<dbReference type="PANTHER" id="PTHR38847:SF1">
    <property type="entry name" value="PSEUDOURIDINE SYNTHASE RSUA_RLUA-LIKE DOMAIN-CONTAINING PROTEIN"/>
    <property type="match status" value="1"/>
</dbReference>
<accession>A0A6A6JCM4</accession>
<dbReference type="GeneID" id="54554288"/>
<name>A0A6A6JCM4_WESOR</name>
<protein>
    <recommendedName>
        <fullName evidence="4">Ubiquitin 3 binding protein But2 C-terminal domain-containing protein</fullName>
    </recommendedName>
</protein>
<dbReference type="Proteomes" id="UP000800097">
    <property type="component" value="Unassembled WGS sequence"/>
</dbReference>
<sequence>MRTLSSLLLGQVGLTIALPYSLEEAPKPTLGVFSYSGSGCPQGSVSFTTGLSTTNPAGNYTLTFGLDAFIVYYGPGTAPVDRSKSCAIEVGLSVPEGWKLRVNAGGTLVHGLANLDSGTQETFLAQYLIEPGESSAASIGRVTIKGPINNSVITKTAESTDGGYTSACGGGKVHANFRHSITTDNSRNGPGWETDELPWTLQTGLEVLKC</sequence>
<dbReference type="InterPro" id="IPR025649">
    <property type="entry name" value="DUF4360"/>
</dbReference>
<proteinExistence type="predicted"/>
<feature type="signal peptide" evidence="1">
    <location>
        <begin position="1"/>
        <end position="17"/>
    </location>
</feature>
<dbReference type="Pfam" id="PF14273">
    <property type="entry name" value="DUF4360"/>
    <property type="match status" value="1"/>
</dbReference>
<evidence type="ECO:0000256" key="1">
    <source>
        <dbReference type="SAM" id="SignalP"/>
    </source>
</evidence>
<dbReference type="PANTHER" id="PTHR38847">
    <property type="match status" value="1"/>
</dbReference>
<keyword evidence="3" id="KW-1185">Reference proteome</keyword>
<reference evidence="2" key="1">
    <citation type="journal article" date="2020" name="Stud. Mycol.">
        <title>101 Dothideomycetes genomes: a test case for predicting lifestyles and emergence of pathogens.</title>
        <authorList>
            <person name="Haridas S."/>
            <person name="Albert R."/>
            <person name="Binder M."/>
            <person name="Bloem J."/>
            <person name="Labutti K."/>
            <person name="Salamov A."/>
            <person name="Andreopoulos B."/>
            <person name="Baker S."/>
            <person name="Barry K."/>
            <person name="Bills G."/>
            <person name="Bluhm B."/>
            <person name="Cannon C."/>
            <person name="Castanera R."/>
            <person name="Culley D."/>
            <person name="Daum C."/>
            <person name="Ezra D."/>
            <person name="Gonzalez J."/>
            <person name="Henrissat B."/>
            <person name="Kuo A."/>
            <person name="Liang C."/>
            <person name="Lipzen A."/>
            <person name="Lutzoni F."/>
            <person name="Magnuson J."/>
            <person name="Mondo S."/>
            <person name="Nolan M."/>
            <person name="Ohm R."/>
            <person name="Pangilinan J."/>
            <person name="Park H.-J."/>
            <person name="Ramirez L."/>
            <person name="Alfaro M."/>
            <person name="Sun H."/>
            <person name="Tritt A."/>
            <person name="Yoshinaga Y."/>
            <person name="Zwiers L.-H."/>
            <person name="Turgeon B."/>
            <person name="Goodwin S."/>
            <person name="Spatafora J."/>
            <person name="Crous P."/>
            <person name="Grigoriev I."/>
        </authorList>
    </citation>
    <scope>NUCLEOTIDE SEQUENCE</scope>
    <source>
        <strain evidence="2">CBS 379.55</strain>
    </source>
</reference>
<feature type="chain" id="PRO_5025403013" description="Ubiquitin 3 binding protein But2 C-terminal domain-containing protein" evidence="1">
    <location>
        <begin position="18"/>
        <end position="210"/>
    </location>
</feature>
<dbReference type="AlphaFoldDB" id="A0A6A6JCM4"/>
<organism evidence="2 3">
    <name type="scientific">Westerdykella ornata</name>
    <dbReference type="NCBI Taxonomy" id="318751"/>
    <lineage>
        <taxon>Eukaryota</taxon>
        <taxon>Fungi</taxon>
        <taxon>Dikarya</taxon>
        <taxon>Ascomycota</taxon>
        <taxon>Pezizomycotina</taxon>
        <taxon>Dothideomycetes</taxon>
        <taxon>Pleosporomycetidae</taxon>
        <taxon>Pleosporales</taxon>
        <taxon>Sporormiaceae</taxon>
        <taxon>Westerdykella</taxon>
    </lineage>
</organism>
<evidence type="ECO:0008006" key="4">
    <source>
        <dbReference type="Google" id="ProtNLM"/>
    </source>
</evidence>
<keyword evidence="1" id="KW-0732">Signal</keyword>